<dbReference type="SUPFAM" id="SSF52540">
    <property type="entry name" value="P-loop containing nucleoside triphosphate hydrolases"/>
    <property type="match status" value="1"/>
</dbReference>
<evidence type="ECO:0000313" key="13">
    <source>
        <dbReference type="Proteomes" id="UP000306196"/>
    </source>
</evidence>
<dbReference type="PANTHER" id="PTHR32182:SF0">
    <property type="entry name" value="DNA REPLICATION AND REPAIR PROTEIN RECF"/>
    <property type="match status" value="1"/>
</dbReference>
<evidence type="ECO:0000256" key="7">
    <source>
        <dbReference type="ARBA" id="ARBA00022840"/>
    </source>
</evidence>
<dbReference type="Proteomes" id="UP000306196">
    <property type="component" value="Unassembled WGS sequence"/>
</dbReference>
<evidence type="ECO:0000256" key="9">
    <source>
        <dbReference type="HAMAP-Rule" id="MF_00365"/>
    </source>
</evidence>
<dbReference type="PANTHER" id="PTHR32182">
    <property type="entry name" value="DNA REPLICATION AND REPAIR PROTEIN RECF"/>
    <property type="match status" value="1"/>
</dbReference>
<dbReference type="GO" id="GO:0000731">
    <property type="term" value="P:DNA synthesis involved in DNA repair"/>
    <property type="evidence" value="ECO:0007669"/>
    <property type="project" value="TreeGrafter"/>
</dbReference>
<proteinExistence type="inferred from homology"/>
<sequence length="361" mass="40051">MLSQLLVRDFRCFAEAKLALHPATTLLVGNNAQGKTSLLEALCVVLRLQSPRTSTRTDLIRFGTRSCLVEASLGDHQLRFAQSATTRRLAVDNVVCTRSPDYLQSSARVVWMDHSDMLLVRGGAEHRRRYLDFAAAQLNPGYLHALRHYERLLRSRNHLLKRDAVINWRQADAYAVALEEHGHFISQCRAQLAESLTPHVNTAHAALSGGHEIAQIQYQPGFDPNGLAQQLRDARADEERTRTTAAGIHRDDLQLLVNDRPASAFASEGQQRSLSLALKLAQVTTLTQATGSPPLLLIDDVFGELDHTRRRALLNALPQDTQKVITTTSVDWITGDFSPDGWQYHVDKAALGPLVPVGSRL</sequence>
<comment type="similarity">
    <text evidence="2 9 10">Belongs to the RecF family.</text>
</comment>
<dbReference type="GO" id="GO:0009432">
    <property type="term" value="P:SOS response"/>
    <property type="evidence" value="ECO:0007669"/>
    <property type="project" value="UniProtKB-UniRule"/>
</dbReference>
<evidence type="ECO:0000256" key="8">
    <source>
        <dbReference type="ARBA" id="ARBA00023125"/>
    </source>
</evidence>
<organism evidence="12 13">
    <name type="scientific">Phragmitibacter flavus</name>
    <dbReference type="NCBI Taxonomy" id="2576071"/>
    <lineage>
        <taxon>Bacteria</taxon>
        <taxon>Pseudomonadati</taxon>
        <taxon>Verrucomicrobiota</taxon>
        <taxon>Verrucomicrobiia</taxon>
        <taxon>Verrucomicrobiales</taxon>
        <taxon>Verrucomicrobiaceae</taxon>
        <taxon>Phragmitibacter</taxon>
    </lineage>
</organism>
<name>A0A5R8KHV9_9BACT</name>
<gene>
    <name evidence="9" type="primary">recF</name>
    <name evidence="12" type="ORF">FEM03_04005</name>
</gene>
<dbReference type="InterPro" id="IPR042174">
    <property type="entry name" value="RecF_2"/>
</dbReference>
<evidence type="ECO:0000256" key="6">
    <source>
        <dbReference type="ARBA" id="ARBA00022741"/>
    </source>
</evidence>
<keyword evidence="9 10" id="KW-0234">DNA repair</keyword>
<keyword evidence="7 9" id="KW-0067">ATP-binding</keyword>
<protein>
    <recommendedName>
        <fullName evidence="3 9">DNA replication and repair protein RecF</fullName>
    </recommendedName>
</protein>
<dbReference type="InterPro" id="IPR027417">
    <property type="entry name" value="P-loop_NTPase"/>
</dbReference>
<dbReference type="Gene3D" id="3.40.50.300">
    <property type="entry name" value="P-loop containing nucleotide triphosphate hydrolases"/>
    <property type="match status" value="1"/>
</dbReference>
<dbReference type="RefSeq" id="WP_138084902.1">
    <property type="nucleotide sequence ID" value="NZ_VAUV01000003.1"/>
</dbReference>
<dbReference type="GO" id="GO:0003697">
    <property type="term" value="F:single-stranded DNA binding"/>
    <property type="evidence" value="ECO:0007669"/>
    <property type="project" value="UniProtKB-UniRule"/>
</dbReference>
<reference evidence="12 13" key="1">
    <citation type="submission" date="2019-05" db="EMBL/GenBank/DDBJ databases">
        <title>Verrucobacter flavum gen. nov., sp. nov. a new member of the family Verrucomicrobiaceae.</title>
        <authorList>
            <person name="Szuroczki S."/>
            <person name="Abbaszade G."/>
            <person name="Szabo A."/>
            <person name="Felfoldi T."/>
            <person name="Schumann P."/>
            <person name="Boka K."/>
            <person name="Keki Z."/>
            <person name="Toumi M."/>
            <person name="Toth E."/>
        </authorList>
    </citation>
    <scope>NUCLEOTIDE SEQUENCE [LARGE SCALE GENOMIC DNA]</scope>
    <source>
        <strain evidence="12 13">MG-N-17</strain>
    </source>
</reference>
<keyword evidence="4 9" id="KW-0963">Cytoplasm</keyword>
<dbReference type="GO" id="GO:0005524">
    <property type="term" value="F:ATP binding"/>
    <property type="evidence" value="ECO:0007669"/>
    <property type="project" value="UniProtKB-UniRule"/>
</dbReference>
<comment type="subcellular location">
    <subcellularLocation>
        <location evidence="1 9 10">Cytoplasm</location>
    </subcellularLocation>
</comment>
<dbReference type="HAMAP" id="MF_00365">
    <property type="entry name" value="RecF"/>
    <property type="match status" value="1"/>
</dbReference>
<evidence type="ECO:0000256" key="4">
    <source>
        <dbReference type="ARBA" id="ARBA00022490"/>
    </source>
</evidence>
<keyword evidence="9 10" id="KW-0742">SOS response</keyword>
<dbReference type="InterPro" id="IPR018078">
    <property type="entry name" value="DNA-binding_RecF_CS"/>
</dbReference>
<keyword evidence="8 9" id="KW-0238">DNA-binding</keyword>
<keyword evidence="6 9" id="KW-0547">Nucleotide-binding</keyword>
<dbReference type="GO" id="GO:0006260">
    <property type="term" value="P:DNA replication"/>
    <property type="evidence" value="ECO:0007669"/>
    <property type="project" value="UniProtKB-UniRule"/>
</dbReference>
<evidence type="ECO:0000256" key="2">
    <source>
        <dbReference type="ARBA" id="ARBA00008016"/>
    </source>
</evidence>
<dbReference type="EMBL" id="VAUV01000003">
    <property type="protein sequence ID" value="TLD71898.1"/>
    <property type="molecule type" value="Genomic_DNA"/>
</dbReference>
<dbReference type="GO" id="GO:0005737">
    <property type="term" value="C:cytoplasm"/>
    <property type="evidence" value="ECO:0007669"/>
    <property type="project" value="UniProtKB-SubCell"/>
</dbReference>
<keyword evidence="13" id="KW-1185">Reference proteome</keyword>
<evidence type="ECO:0000259" key="11">
    <source>
        <dbReference type="Pfam" id="PF02463"/>
    </source>
</evidence>
<evidence type="ECO:0000256" key="10">
    <source>
        <dbReference type="RuleBase" id="RU000578"/>
    </source>
</evidence>
<feature type="binding site" evidence="9">
    <location>
        <begin position="29"/>
        <end position="36"/>
    </location>
    <ligand>
        <name>ATP</name>
        <dbReference type="ChEBI" id="CHEBI:30616"/>
    </ligand>
</feature>
<dbReference type="NCBIfam" id="TIGR00611">
    <property type="entry name" value="recf"/>
    <property type="match status" value="1"/>
</dbReference>
<evidence type="ECO:0000256" key="3">
    <source>
        <dbReference type="ARBA" id="ARBA00020170"/>
    </source>
</evidence>
<dbReference type="Pfam" id="PF02463">
    <property type="entry name" value="SMC_N"/>
    <property type="match status" value="1"/>
</dbReference>
<keyword evidence="9 10" id="KW-0227">DNA damage</keyword>
<dbReference type="InterPro" id="IPR003395">
    <property type="entry name" value="RecF/RecN/SMC_N"/>
</dbReference>
<evidence type="ECO:0000313" key="12">
    <source>
        <dbReference type="EMBL" id="TLD71898.1"/>
    </source>
</evidence>
<dbReference type="PROSITE" id="PS00618">
    <property type="entry name" value="RECF_2"/>
    <property type="match status" value="1"/>
</dbReference>
<dbReference type="Gene3D" id="1.20.1050.90">
    <property type="entry name" value="RecF/RecN/SMC, N-terminal domain"/>
    <property type="match status" value="1"/>
</dbReference>
<comment type="caution">
    <text evidence="12">The sequence shown here is derived from an EMBL/GenBank/DDBJ whole genome shotgun (WGS) entry which is preliminary data.</text>
</comment>
<dbReference type="InterPro" id="IPR001238">
    <property type="entry name" value="DNA-binding_RecF"/>
</dbReference>
<comment type="function">
    <text evidence="9 10">The RecF protein is involved in DNA metabolism; it is required for DNA replication and normal SOS inducibility. RecF binds preferentially to single-stranded, linear DNA. It also seems to bind ATP.</text>
</comment>
<dbReference type="OrthoDB" id="9803889at2"/>
<keyword evidence="5 9" id="KW-0235">DNA replication</keyword>
<feature type="domain" description="RecF/RecN/SMC N-terminal" evidence="11">
    <location>
        <begin position="1"/>
        <end position="327"/>
    </location>
</feature>
<accession>A0A5R8KHV9</accession>
<dbReference type="GO" id="GO:0006302">
    <property type="term" value="P:double-strand break repair"/>
    <property type="evidence" value="ECO:0007669"/>
    <property type="project" value="TreeGrafter"/>
</dbReference>
<evidence type="ECO:0000256" key="5">
    <source>
        <dbReference type="ARBA" id="ARBA00022705"/>
    </source>
</evidence>
<dbReference type="AlphaFoldDB" id="A0A5R8KHV9"/>
<evidence type="ECO:0000256" key="1">
    <source>
        <dbReference type="ARBA" id="ARBA00004496"/>
    </source>
</evidence>